<dbReference type="EMBL" id="CP000747">
    <property type="protein sequence ID" value="ACG77228.1"/>
    <property type="molecule type" value="Genomic_DNA"/>
</dbReference>
<dbReference type="GO" id="GO:0016846">
    <property type="term" value="F:carbon-sulfur lyase activity"/>
    <property type="evidence" value="ECO:0007669"/>
    <property type="project" value="InterPro"/>
</dbReference>
<accession>B4RGA4</accession>
<dbReference type="PANTHER" id="PTHR33337">
    <property type="entry name" value="GFA DOMAIN-CONTAINING PROTEIN"/>
    <property type="match status" value="1"/>
</dbReference>
<protein>
    <recommendedName>
        <fullName evidence="5">CENP-V/GFA domain-containing protein</fullName>
    </recommendedName>
</protein>
<dbReference type="Pfam" id="PF04828">
    <property type="entry name" value="GFA"/>
    <property type="match status" value="1"/>
</dbReference>
<reference evidence="6 7" key="1">
    <citation type="journal article" date="2008" name="BMC Genomics">
        <title>Complete genome of Phenylobacterium zucineum - a novel facultative intracellular bacterium isolated from human erythroleukemia cell line K562.</title>
        <authorList>
            <person name="Luo Y."/>
            <person name="Xu X."/>
            <person name="Ding Z."/>
            <person name="Liu Z."/>
            <person name="Zhang B."/>
            <person name="Yan Z."/>
            <person name="Sun J."/>
            <person name="Hu S."/>
            <person name="Hu X."/>
        </authorList>
    </citation>
    <scope>NUCLEOTIDE SEQUENCE [LARGE SCALE GENOMIC DNA]</scope>
    <source>
        <strain evidence="6 7">HLK1</strain>
    </source>
</reference>
<evidence type="ECO:0000259" key="5">
    <source>
        <dbReference type="PROSITE" id="PS51891"/>
    </source>
</evidence>
<evidence type="ECO:0000256" key="1">
    <source>
        <dbReference type="ARBA" id="ARBA00005495"/>
    </source>
</evidence>
<dbReference type="Gene3D" id="3.90.1590.10">
    <property type="entry name" value="glutathione-dependent formaldehyde- activating enzyme (gfa)"/>
    <property type="match status" value="1"/>
</dbReference>
<keyword evidence="7" id="KW-1185">Reference proteome</keyword>
<evidence type="ECO:0000313" key="7">
    <source>
        <dbReference type="Proteomes" id="UP000001868"/>
    </source>
</evidence>
<dbReference type="InterPro" id="IPR011057">
    <property type="entry name" value="Mss4-like_sf"/>
</dbReference>
<dbReference type="InterPro" id="IPR006913">
    <property type="entry name" value="CENP-V/GFA"/>
</dbReference>
<organism evidence="6 7">
    <name type="scientific">Phenylobacterium zucineum (strain HLK1)</name>
    <dbReference type="NCBI Taxonomy" id="450851"/>
    <lineage>
        <taxon>Bacteria</taxon>
        <taxon>Pseudomonadati</taxon>
        <taxon>Pseudomonadota</taxon>
        <taxon>Alphaproteobacteria</taxon>
        <taxon>Caulobacterales</taxon>
        <taxon>Caulobacteraceae</taxon>
        <taxon>Phenylobacterium</taxon>
    </lineage>
</organism>
<evidence type="ECO:0000256" key="4">
    <source>
        <dbReference type="ARBA" id="ARBA00023239"/>
    </source>
</evidence>
<sequence length="153" mass="17036">MEGGCACGAVRYRLTSGPMIVHCCHCRDCQRQTGSGFVVNALIETDRIVVASGAPEPTRMPTDSGRVHDVYRCPRCRTALWSDYGARPALRFVRVGTLDEPVALPPDVHIFTRSKLPWVGLPEGARTFEVYYDMRKEWTPEALARRRAAVGDV</sequence>
<comment type="similarity">
    <text evidence="1">Belongs to the Gfa family.</text>
</comment>
<dbReference type="Proteomes" id="UP000001868">
    <property type="component" value="Chromosome"/>
</dbReference>
<keyword evidence="4" id="KW-0456">Lyase</keyword>
<dbReference type="AlphaFoldDB" id="B4RGA4"/>
<dbReference type="PROSITE" id="PS51891">
    <property type="entry name" value="CENP_V_GFA"/>
    <property type="match status" value="1"/>
</dbReference>
<dbReference type="STRING" id="450851.PHZ_c0814"/>
<dbReference type="PANTHER" id="PTHR33337:SF33">
    <property type="entry name" value="CENP-V_GFA DOMAIN-CONTAINING PROTEIN"/>
    <property type="match status" value="1"/>
</dbReference>
<dbReference type="eggNOG" id="COG3791">
    <property type="taxonomic scope" value="Bacteria"/>
</dbReference>
<gene>
    <name evidence="6" type="ordered locus">PHZ_c0814</name>
</gene>
<dbReference type="KEGG" id="pzu:PHZ_c0814"/>
<evidence type="ECO:0000256" key="2">
    <source>
        <dbReference type="ARBA" id="ARBA00022723"/>
    </source>
</evidence>
<proteinExistence type="inferred from homology"/>
<dbReference type="GO" id="GO:0046872">
    <property type="term" value="F:metal ion binding"/>
    <property type="evidence" value="ECO:0007669"/>
    <property type="project" value="UniProtKB-KW"/>
</dbReference>
<dbReference type="HOGENOM" id="CLU_055491_6_1_5"/>
<feature type="domain" description="CENP-V/GFA" evidence="5">
    <location>
        <begin position="1"/>
        <end position="119"/>
    </location>
</feature>
<dbReference type="OrthoDB" id="7186766at2"/>
<keyword evidence="2" id="KW-0479">Metal-binding</keyword>
<evidence type="ECO:0000256" key="3">
    <source>
        <dbReference type="ARBA" id="ARBA00022833"/>
    </source>
</evidence>
<keyword evidence="3" id="KW-0862">Zinc</keyword>
<evidence type="ECO:0000313" key="6">
    <source>
        <dbReference type="EMBL" id="ACG77228.1"/>
    </source>
</evidence>
<name>B4RGA4_PHEZH</name>
<dbReference type="SUPFAM" id="SSF51316">
    <property type="entry name" value="Mss4-like"/>
    <property type="match status" value="1"/>
</dbReference>